<gene>
    <name evidence="2" type="ORF">SAMN04488503_1571</name>
</gene>
<evidence type="ECO:0000259" key="1">
    <source>
        <dbReference type="Pfam" id="PF10114"/>
    </source>
</evidence>
<dbReference type="Proteomes" id="UP000198324">
    <property type="component" value="Unassembled WGS sequence"/>
</dbReference>
<accession>A0A238ZSU2</accession>
<evidence type="ECO:0000313" key="3">
    <source>
        <dbReference type="Proteomes" id="UP000198324"/>
    </source>
</evidence>
<proteinExistence type="predicted"/>
<evidence type="ECO:0000313" key="2">
    <source>
        <dbReference type="EMBL" id="SNR86279.1"/>
    </source>
</evidence>
<dbReference type="EMBL" id="FZOC01000003">
    <property type="protein sequence ID" value="SNR86279.1"/>
    <property type="molecule type" value="Genomic_DNA"/>
</dbReference>
<name>A0A238ZSU2_9BACT</name>
<reference evidence="2 3" key="1">
    <citation type="submission" date="2017-06" db="EMBL/GenBank/DDBJ databases">
        <authorList>
            <person name="Kim H.J."/>
            <person name="Triplett B.A."/>
        </authorList>
    </citation>
    <scope>NUCLEOTIDE SEQUENCE [LARGE SCALE GENOMIC DNA]</scope>
    <source>
        <strain evidence="2 3">DSM 13116</strain>
    </source>
</reference>
<organism evidence="2 3">
    <name type="scientific">Humidesulfovibrio mexicanus</name>
    <dbReference type="NCBI Taxonomy" id="147047"/>
    <lineage>
        <taxon>Bacteria</taxon>
        <taxon>Pseudomonadati</taxon>
        <taxon>Thermodesulfobacteriota</taxon>
        <taxon>Desulfovibrionia</taxon>
        <taxon>Desulfovibrionales</taxon>
        <taxon>Desulfovibrionaceae</taxon>
        <taxon>Humidesulfovibrio</taxon>
    </lineage>
</organism>
<dbReference type="OrthoDB" id="5454906at2"/>
<feature type="domain" description="PocR" evidence="1">
    <location>
        <begin position="5"/>
        <end position="153"/>
    </location>
</feature>
<dbReference type="Pfam" id="PF10114">
    <property type="entry name" value="PocR"/>
    <property type="match status" value="1"/>
</dbReference>
<dbReference type="AlphaFoldDB" id="A0A238ZSU2"/>
<sequence length="170" mass="18298">MEMTDILPAKEWAKLEQDIYDRYGVSAHAHNKDGAPFTGRELWGNRLCPALRKIPGAGTGICAVVNQAVRAEARQTGKSVITECDAGLMLIAVPVIVDGEFLGMLGGCGGLCDGAEPESFLVEKLTGMSEEQVAELASDMRRYSEEDAQAIARDIEERVAEAVRAYTAGH</sequence>
<dbReference type="InterPro" id="IPR018771">
    <property type="entry name" value="PocR_dom"/>
</dbReference>
<keyword evidence="3" id="KW-1185">Reference proteome</keyword>
<protein>
    <submittedName>
        <fullName evidence="2">PocR sensory domain-containing protein</fullName>
    </submittedName>
</protein>